<gene>
    <name evidence="7" type="ORF">BN14_09958</name>
</gene>
<dbReference type="PANTHER" id="PTHR11552:SF218">
    <property type="entry name" value="GLUCOSE-METHANOL-CHOLINE OXIDOREDUCTASE N-TERMINAL DOMAIN-CONTAINING PROTEIN"/>
    <property type="match status" value="1"/>
</dbReference>
<comment type="similarity">
    <text evidence="2">Belongs to the GMC oxidoreductase family.</text>
</comment>
<keyword evidence="7" id="KW-0560">Oxidoreductase</keyword>
<evidence type="ECO:0000256" key="2">
    <source>
        <dbReference type="ARBA" id="ARBA00010790"/>
    </source>
</evidence>
<dbReference type="PANTHER" id="PTHR11552">
    <property type="entry name" value="GLUCOSE-METHANOL-CHOLINE GMC OXIDOREDUCTASE"/>
    <property type="match status" value="1"/>
</dbReference>
<dbReference type="HOGENOM" id="CLU_002865_6_0_1"/>
<dbReference type="EMBL" id="CAOJ01015152">
    <property type="protein sequence ID" value="CCO35838.1"/>
    <property type="molecule type" value="Genomic_DNA"/>
</dbReference>
<feature type="domain" description="Glucose-methanol-choline oxidoreductase C-terminal" evidence="6">
    <location>
        <begin position="218"/>
        <end position="350"/>
    </location>
</feature>
<evidence type="ECO:0000256" key="4">
    <source>
        <dbReference type="SAM" id="Phobius"/>
    </source>
</evidence>
<keyword evidence="4" id="KW-0472">Membrane</keyword>
<dbReference type="InterPro" id="IPR012132">
    <property type="entry name" value="GMC_OxRdtase"/>
</dbReference>
<dbReference type="GO" id="GO:0050660">
    <property type="term" value="F:flavin adenine dinucleotide binding"/>
    <property type="evidence" value="ECO:0007669"/>
    <property type="project" value="InterPro"/>
</dbReference>
<dbReference type="InterPro" id="IPR000172">
    <property type="entry name" value="GMC_OxRdtase_N"/>
</dbReference>
<comment type="cofactor">
    <cofactor evidence="1">
        <name>FAD</name>
        <dbReference type="ChEBI" id="CHEBI:57692"/>
    </cofactor>
</comment>
<keyword evidence="4" id="KW-1133">Transmembrane helix</keyword>
<name>M5C798_THACB</name>
<feature type="transmembrane region" description="Helical" evidence="4">
    <location>
        <begin position="402"/>
        <end position="424"/>
    </location>
</feature>
<dbReference type="GO" id="GO:0008812">
    <property type="term" value="F:choline dehydrogenase activity"/>
    <property type="evidence" value="ECO:0007669"/>
    <property type="project" value="UniProtKB-EC"/>
</dbReference>
<dbReference type="SUPFAM" id="SSF54373">
    <property type="entry name" value="FAD-linked reductases, C-terminal domain"/>
    <property type="match status" value="1"/>
</dbReference>
<feature type="region of interest" description="Disordered" evidence="3">
    <location>
        <begin position="368"/>
        <end position="393"/>
    </location>
</feature>
<protein>
    <submittedName>
        <fullName evidence="7">Choline dehydrogenase Short=CDH</fullName>
        <ecNumber evidence="7">1.1.99.1</ecNumber>
    </submittedName>
</protein>
<reference evidence="7 8" key="1">
    <citation type="journal article" date="2013" name="J. Biotechnol.">
        <title>Establishment and interpretation of the genome sequence of the phytopathogenic fungus Rhizoctonia solani AG1-IB isolate 7/3/14.</title>
        <authorList>
            <person name="Wibberg D.W."/>
            <person name="Jelonek L.J."/>
            <person name="Rupp O.R."/>
            <person name="Hennig M.H."/>
            <person name="Eikmeyer F.E."/>
            <person name="Goesmann A.G."/>
            <person name="Hartmann A.H."/>
            <person name="Borriss R.B."/>
            <person name="Grosch R.G."/>
            <person name="Puehler A.P."/>
            <person name="Schlueter A.S."/>
        </authorList>
    </citation>
    <scope>NUCLEOTIDE SEQUENCE [LARGE SCALE GENOMIC DNA]</scope>
    <source>
        <strain evidence="8">AG1-IB / isolate 7/3/14</strain>
    </source>
</reference>
<dbReference type="Pfam" id="PF05199">
    <property type="entry name" value="GMC_oxred_C"/>
    <property type="match status" value="1"/>
</dbReference>
<evidence type="ECO:0000256" key="3">
    <source>
        <dbReference type="SAM" id="MobiDB-lite"/>
    </source>
</evidence>
<proteinExistence type="inferred from homology"/>
<feature type="compositionally biased region" description="Low complexity" evidence="3">
    <location>
        <begin position="369"/>
        <end position="385"/>
    </location>
</feature>
<dbReference type="Pfam" id="PF00732">
    <property type="entry name" value="GMC_oxred_N"/>
    <property type="match status" value="1"/>
</dbReference>
<evidence type="ECO:0000313" key="7">
    <source>
        <dbReference type="EMBL" id="CCO35838.1"/>
    </source>
</evidence>
<dbReference type="SUPFAM" id="SSF51905">
    <property type="entry name" value="FAD/NAD(P)-binding domain"/>
    <property type="match status" value="1"/>
</dbReference>
<feature type="domain" description="Glucose-methanol-choline oxidoreductase N-terminal" evidence="5">
    <location>
        <begin position="15"/>
        <end position="85"/>
    </location>
</feature>
<dbReference type="InterPro" id="IPR036188">
    <property type="entry name" value="FAD/NAD-bd_sf"/>
</dbReference>
<dbReference type="Gene3D" id="3.50.50.60">
    <property type="entry name" value="FAD/NAD(P)-binding domain"/>
    <property type="match status" value="2"/>
</dbReference>
<evidence type="ECO:0000256" key="1">
    <source>
        <dbReference type="ARBA" id="ARBA00001974"/>
    </source>
</evidence>
<accession>M5C798</accession>
<evidence type="ECO:0000313" key="8">
    <source>
        <dbReference type="Proteomes" id="UP000012065"/>
    </source>
</evidence>
<dbReference type="AlphaFoldDB" id="M5C798"/>
<dbReference type="InterPro" id="IPR007867">
    <property type="entry name" value="GMC_OxRtase_C"/>
</dbReference>
<comment type="caution">
    <text evidence="7">The sequence shown here is derived from an EMBL/GenBank/DDBJ whole genome shotgun (WGS) entry which is preliminary data.</text>
</comment>
<sequence length="553" mass="57904">MQATGLVWGSKSNGGAVATGVNFAASAGTQTYSVKASKEVILCGGVIGSAQLLQVSGVGPKSLMDSLRIQSVVDLPGVGQNLQDHEATSVTWSVDGATWADLAGNATLQEEQLAEYRESSTGLWTYINEAVAYPNIQDIMGTSAETWISTVSSQLSSALSSLSTAQSLDSTVLKGITEQFNVQLDMLRNGVGQLEIIMTMLAGAGNVGIQVAQQHAWSRGELRISSASVWDYPTINPNYLSNGWDVDIMNAGIKFVRRVGSTAPMSSYLKTEGGGTSGATTDVAINNYVANAIATGYHPIGTCSMLPLDMGGVVDTTLRVYGTANVRVIDASVMPIHVTAHTMAPAYAIAEYGADIVKMAYWPVPPPSSSTTSKAGGATSTPGSSSEDDAVTGGLSQNQKTVAIAASIGGAAAVAALIAVLFFIRKRGQKAKAQEDAYSGAYATDQRRSDLPMQTLSQSDLHAPIIPFKDGGKSDYRMSASTMDTAQLHAATPLQEHQHLHYDAPQSPGYAYNSQTYNPYTDVSAPGTPYMPPASGLAPGNAHEYQPLSLIGL</sequence>
<dbReference type="EC" id="1.1.99.1" evidence="7"/>
<evidence type="ECO:0000259" key="6">
    <source>
        <dbReference type="Pfam" id="PF05199"/>
    </source>
</evidence>
<organism evidence="7 8">
    <name type="scientific">Thanatephorus cucumeris (strain AG1-IB / isolate 7/3/14)</name>
    <name type="common">Lettuce bottom rot fungus</name>
    <name type="synonym">Rhizoctonia solani</name>
    <dbReference type="NCBI Taxonomy" id="1108050"/>
    <lineage>
        <taxon>Eukaryota</taxon>
        <taxon>Fungi</taxon>
        <taxon>Dikarya</taxon>
        <taxon>Basidiomycota</taxon>
        <taxon>Agaricomycotina</taxon>
        <taxon>Agaricomycetes</taxon>
        <taxon>Cantharellales</taxon>
        <taxon>Ceratobasidiaceae</taxon>
        <taxon>Rhizoctonia</taxon>
        <taxon>Rhizoctonia solani AG-1</taxon>
    </lineage>
</organism>
<evidence type="ECO:0000259" key="5">
    <source>
        <dbReference type="Pfam" id="PF00732"/>
    </source>
</evidence>
<dbReference type="Proteomes" id="UP000012065">
    <property type="component" value="Unassembled WGS sequence"/>
</dbReference>
<keyword evidence="4" id="KW-0812">Transmembrane</keyword>